<dbReference type="EMBL" id="PKUR01000002">
    <property type="protein sequence ID" value="PLW86306.1"/>
    <property type="molecule type" value="Genomic_DNA"/>
</dbReference>
<dbReference type="InterPro" id="IPR007433">
    <property type="entry name" value="DUF481"/>
</dbReference>
<dbReference type="Pfam" id="PF04338">
    <property type="entry name" value="DUF481"/>
    <property type="match status" value="1"/>
</dbReference>
<comment type="caution">
    <text evidence="1">The sequence shown here is derived from an EMBL/GenBank/DDBJ whole genome shotgun (WGS) entry which is preliminary data.</text>
</comment>
<evidence type="ECO:0000313" key="2">
    <source>
        <dbReference type="Proteomes" id="UP000235162"/>
    </source>
</evidence>
<dbReference type="AlphaFoldDB" id="A0AAP8MEE7"/>
<protein>
    <submittedName>
        <fullName evidence="1">DUF481 domain-containing protein</fullName>
    </submittedName>
</protein>
<accession>A0AAP8MEE7</accession>
<organism evidence="1 2">
    <name type="scientific">Halioglobus japonicus</name>
    <dbReference type="NCBI Taxonomy" id="930805"/>
    <lineage>
        <taxon>Bacteria</taxon>
        <taxon>Pseudomonadati</taxon>
        <taxon>Pseudomonadota</taxon>
        <taxon>Gammaproteobacteria</taxon>
        <taxon>Cellvibrionales</taxon>
        <taxon>Halieaceae</taxon>
        <taxon>Halioglobus</taxon>
    </lineage>
</organism>
<reference evidence="1 2" key="1">
    <citation type="submission" date="2018-01" db="EMBL/GenBank/DDBJ databases">
        <title>The draft genome sequence of Halioglobus japonicus S1-36.</title>
        <authorList>
            <person name="Du Z.-J."/>
            <person name="Shi M.-J."/>
        </authorList>
    </citation>
    <scope>NUCLEOTIDE SEQUENCE [LARGE SCALE GENOMIC DNA]</scope>
    <source>
        <strain evidence="1 2">S1-36</strain>
    </source>
</reference>
<gene>
    <name evidence="1" type="ORF">C0029_07725</name>
</gene>
<evidence type="ECO:0000313" key="1">
    <source>
        <dbReference type="EMBL" id="PLW86306.1"/>
    </source>
</evidence>
<proteinExistence type="predicted"/>
<keyword evidence="2" id="KW-1185">Reference proteome</keyword>
<name>A0AAP8MEE7_9GAMM</name>
<sequence length="350" mass="39880">MHHKILRIGSAMSSTRSILLLLAVLFTSHNALADRIYFTDGESITGVMVGIDDGKVSWTSAILGDLQIELRHVDFIESGDHFDLKLTGEELHNCWMFVKLDEQHLHCDEGVRPLLDWKLVVGAGETLMDPQPLLQQKGSVALALEDSSGNSDITKYDVNARSEFRLLDSRHTLALRYQDESADGEKTRESWLGSYQYDQFFTDQWFVTGNGFYETDEFRELDERYSVGMGMGYQFLETVYFDLLGKGTVNYVNEDFATGESRSRPAFLWNLDFAWRIDGGGVEMFHRHALLQSFEEGTDYEVNTLTGFKYPISGQLSSVVQLEYNYDNLPAEEAIEKVDRKWSVGVNYAF</sequence>
<dbReference type="Proteomes" id="UP000235162">
    <property type="component" value="Unassembled WGS sequence"/>
</dbReference>